<reference evidence="9 10" key="1">
    <citation type="journal article" date="2014" name="BMC Genomics">
        <title>Comparison of environmental and isolate Sulfobacillus genomes reveals diverse carbon, sulfur, nitrogen, and hydrogen metabolisms.</title>
        <authorList>
            <person name="Justice N.B."/>
            <person name="Norman A."/>
            <person name="Brown C.T."/>
            <person name="Singh A."/>
            <person name="Thomas B.C."/>
            <person name="Banfield J.F."/>
        </authorList>
    </citation>
    <scope>NUCLEOTIDE SEQUENCE [LARGE SCALE GENOMIC DNA]</scope>
    <source>
        <strain evidence="9">AMDSBA1</strain>
    </source>
</reference>
<dbReference type="PANTHER" id="PTHR30349:SF41">
    <property type="entry name" value="INTEGRASE_RECOMBINASE PROTEIN MJ0367-RELATED"/>
    <property type="match status" value="1"/>
</dbReference>
<dbReference type="GO" id="GO:0006310">
    <property type="term" value="P:DNA recombination"/>
    <property type="evidence" value="ECO:0007669"/>
    <property type="project" value="UniProtKB-KW"/>
</dbReference>
<keyword evidence="4 6" id="KW-0238">DNA-binding</keyword>
<dbReference type="Pfam" id="PF00589">
    <property type="entry name" value="Phage_integrase"/>
    <property type="match status" value="1"/>
</dbReference>
<evidence type="ECO:0000256" key="5">
    <source>
        <dbReference type="ARBA" id="ARBA00023172"/>
    </source>
</evidence>
<dbReference type="InterPro" id="IPR013762">
    <property type="entry name" value="Integrase-like_cat_sf"/>
</dbReference>
<dbReference type="AlphaFoldDB" id="A0A2T2WP33"/>
<dbReference type="SUPFAM" id="SSF56349">
    <property type="entry name" value="DNA breaking-rejoining enzymes"/>
    <property type="match status" value="1"/>
</dbReference>
<evidence type="ECO:0000256" key="1">
    <source>
        <dbReference type="ARBA" id="ARBA00003283"/>
    </source>
</evidence>
<dbReference type="CDD" id="cd00397">
    <property type="entry name" value="DNA_BRE_C"/>
    <property type="match status" value="1"/>
</dbReference>
<evidence type="ECO:0000256" key="3">
    <source>
        <dbReference type="ARBA" id="ARBA00022908"/>
    </source>
</evidence>
<sequence length="297" mass="34034">MKHNLFGDPVLHGFREHLVVQGKSPNTITSYITSVTKYIDWFSSRYGKAPSQLFAENVAEYKEDLNRQNMSAATFNVRMAGLHAWNEYLVAKGIQSDQVIQKNDKKKIQHQYASPAIHTEQDVQRFIQCVLENQNKRDYTLVNLLAYTGLRISEALHLALHDVHLESRELVVRSGKGNKTRTVFLSDKLIRLIRDYMKQERGQYGLAHVSPYLFLSNQSQQLSRITAFKFFAKYSEATGLYPPISPHDLRHFFCSNALEKGLNVHEVAAIAGHSNIHTTLMYTNPSRKKILEKINSL</sequence>
<dbReference type="Gene3D" id="1.10.150.130">
    <property type="match status" value="1"/>
</dbReference>
<dbReference type="PANTHER" id="PTHR30349">
    <property type="entry name" value="PHAGE INTEGRASE-RELATED"/>
    <property type="match status" value="1"/>
</dbReference>
<evidence type="ECO:0000256" key="2">
    <source>
        <dbReference type="ARBA" id="ARBA00008857"/>
    </source>
</evidence>
<evidence type="ECO:0000256" key="6">
    <source>
        <dbReference type="PROSITE-ProRule" id="PRU01248"/>
    </source>
</evidence>
<dbReference type="InterPro" id="IPR044068">
    <property type="entry name" value="CB"/>
</dbReference>
<dbReference type="InterPro" id="IPR002104">
    <property type="entry name" value="Integrase_catalytic"/>
</dbReference>
<keyword evidence="5" id="KW-0233">DNA recombination</keyword>
<dbReference type="InterPro" id="IPR010998">
    <property type="entry name" value="Integrase_recombinase_N"/>
</dbReference>
<dbReference type="InterPro" id="IPR050090">
    <property type="entry name" value="Tyrosine_recombinase_XerCD"/>
</dbReference>
<proteinExistence type="inferred from homology"/>
<feature type="domain" description="Tyr recombinase" evidence="7">
    <location>
        <begin position="113"/>
        <end position="295"/>
    </location>
</feature>
<dbReference type="InterPro" id="IPR011010">
    <property type="entry name" value="DNA_brk_join_enz"/>
</dbReference>
<gene>
    <name evidence="9" type="ORF">C7B43_19665</name>
</gene>
<dbReference type="Proteomes" id="UP000242699">
    <property type="component" value="Unassembled WGS sequence"/>
</dbReference>
<comment type="function">
    <text evidence="1">Site-specific tyrosine recombinase, which acts by catalyzing the cutting and rejoining of the recombining DNA molecules.</text>
</comment>
<evidence type="ECO:0000256" key="4">
    <source>
        <dbReference type="ARBA" id="ARBA00023125"/>
    </source>
</evidence>
<dbReference type="GO" id="GO:0015074">
    <property type="term" value="P:DNA integration"/>
    <property type="evidence" value="ECO:0007669"/>
    <property type="project" value="UniProtKB-KW"/>
</dbReference>
<name>A0A2T2WP33_9FIRM</name>
<dbReference type="PROSITE" id="PS51900">
    <property type="entry name" value="CB"/>
    <property type="match status" value="1"/>
</dbReference>
<comment type="similarity">
    <text evidence="2">Belongs to the 'phage' integrase family.</text>
</comment>
<evidence type="ECO:0000313" key="10">
    <source>
        <dbReference type="Proteomes" id="UP000242699"/>
    </source>
</evidence>
<dbReference type="Pfam" id="PF13495">
    <property type="entry name" value="Phage_int_SAM_4"/>
    <property type="match status" value="1"/>
</dbReference>
<keyword evidence="3" id="KW-0229">DNA integration</keyword>
<feature type="domain" description="Core-binding (CB)" evidence="8">
    <location>
        <begin position="5"/>
        <end position="90"/>
    </location>
</feature>
<dbReference type="PROSITE" id="PS51898">
    <property type="entry name" value="TYR_RECOMBINASE"/>
    <property type="match status" value="1"/>
</dbReference>
<dbReference type="InterPro" id="IPR004107">
    <property type="entry name" value="Integrase_SAM-like_N"/>
</dbReference>
<evidence type="ECO:0000259" key="8">
    <source>
        <dbReference type="PROSITE" id="PS51900"/>
    </source>
</evidence>
<dbReference type="GO" id="GO:0003677">
    <property type="term" value="F:DNA binding"/>
    <property type="evidence" value="ECO:0007669"/>
    <property type="project" value="UniProtKB-UniRule"/>
</dbReference>
<dbReference type="Gene3D" id="1.10.443.10">
    <property type="entry name" value="Intergrase catalytic core"/>
    <property type="match status" value="1"/>
</dbReference>
<protein>
    <submittedName>
        <fullName evidence="9">Transposase</fullName>
    </submittedName>
</protein>
<evidence type="ECO:0000313" key="9">
    <source>
        <dbReference type="EMBL" id="PSR23992.1"/>
    </source>
</evidence>
<dbReference type="EMBL" id="PXYT01000088">
    <property type="protein sequence ID" value="PSR23992.1"/>
    <property type="molecule type" value="Genomic_DNA"/>
</dbReference>
<evidence type="ECO:0000259" key="7">
    <source>
        <dbReference type="PROSITE" id="PS51898"/>
    </source>
</evidence>
<comment type="caution">
    <text evidence="9">The sequence shown here is derived from an EMBL/GenBank/DDBJ whole genome shotgun (WGS) entry which is preliminary data.</text>
</comment>
<organism evidence="9 10">
    <name type="scientific">Sulfobacillus benefaciens</name>
    <dbReference type="NCBI Taxonomy" id="453960"/>
    <lineage>
        <taxon>Bacteria</taxon>
        <taxon>Bacillati</taxon>
        <taxon>Bacillota</taxon>
        <taxon>Clostridia</taxon>
        <taxon>Eubacteriales</taxon>
        <taxon>Clostridiales Family XVII. Incertae Sedis</taxon>
        <taxon>Sulfobacillus</taxon>
    </lineage>
</organism>
<accession>A0A2T2WP33</accession>